<proteinExistence type="predicted"/>
<comment type="caution">
    <text evidence="1">The sequence shown here is derived from an EMBL/GenBank/DDBJ whole genome shotgun (WGS) entry which is preliminary data.</text>
</comment>
<accession>A0AAE1GB18</accession>
<evidence type="ECO:0000313" key="2">
    <source>
        <dbReference type="Proteomes" id="UP001286313"/>
    </source>
</evidence>
<evidence type="ECO:0000313" key="1">
    <source>
        <dbReference type="EMBL" id="KAK3888484.1"/>
    </source>
</evidence>
<dbReference type="AlphaFoldDB" id="A0AAE1GB18"/>
<reference evidence="1" key="1">
    <citation type="submission" date="2023-10" db="EMBL/GenBank/DDBJ databases">
        <title>Genome assemblies of two species of porcelain crab, Petrolisthes cinctipes and Petrolisthes manimaculis (Anomura: Porcellanidae).</title>
        <authorList>
            <person name="Angst P."/>
        </authorList>
    </citation>
    <scope>NUCLEOTIDE SEQUENCE</scope>
    <source>
        <strain evidence="1">PB745_01</strain>
        <tissue evidence="1">Gill</tissue>
    </source>
</reference>
<organism evidence="1 2">
    <name type="scientific">Petrolisthes cinctipes</name>
    <name type="common">Flat porcelain crab</name>
    <dbReference type="NCBI Taxonomy" id="88211"/>
    <lineage>
        <taxon>Eukaryota</taxon>
        <taxon>Metazoa</taxon>
        <taxon>Ecdysozoa</taxon>
        <taxon>Arthropoda</taxon>
        <taxon>Crustacea</taxon>
        <taxon>Multicrustacea</taxon>
        <taxon>Malacostraca</taxon>
        <taxon>Eumalacostraca</taxon>
        <taxon>Eucarida</taxon>
        <taxon>Decapoda</taxon>
        <taxon>Pleocyemata</taxon>
        <taxon>Anomura</taxon>
        <taxon>Galatheoidea</taxon>
        <taxon>Porcellanidae</taxon>
        <taxon>Petrolisthes</taxon>
    </lineage>
</organism>
<protein>
    <submittedName>
        <fullName evidence="1">Uncharacterized protein</fullName>
    </submittedName>
</protein>
<keyword evidence="2" id="KW-1185">Reference proteome</keyword>
<sequence>MTDDMVQRYAVLPTYYREMAEGGDESMAVLDGASVLLITPGPATIPTYRQKRKQSGLWREAQATCRVFVLEISDGNILAAIRYYLNHSQNGQDIGSQGCGNKFKFRAFGMDDISIFVPFVDLSKMAL</sequence>
<name>A0AAE1GB18_PETCI</name>
<gene>
    <name evidence="1" type="ORF">Pcinc_007466</name>
</gene>
<dbReference type="EMBL" id="JAWQEG010000549">
    <property type="protein sequence ID" value="KAK3888484.1"/>
    <property type="molecule type" value="Genomic_DNA"/>
</dbReference>
<dbReference type="Proteomes" id="UP001286313">
    <property type="component" value="Unassembled WGS sequence"/>
</dbReference>